<evidence type="ECO:0000259" key="3">
    <source>
        <dbReference type="SMART" id="SM00853"/>
    </source>
</evidence>
<dbReference type="GO" id="GO:0006298">
    <property type="term" value="P:mismatch repair"/>
    <property type="evidence" value="ECO:0007669"/>
    <property type="project" value="InterPro"/>
</dbReference>
<name>A0AAV5GN80_9BASI</name>
<feature type="compositionally biased region" description="Pro residues" evidence="1">
    <location>
        <begin position="234"/>
        <end position="245"/>
    </location>
</feature>
<organism evidence="5 6">
    <name type="scientific">Rhodotorula paludigena</name>
    <dbReference type="NCBI Taxonomy" id="86838"/>
    <lineage>
        <taxon>Eukaryota</taxon>
        <taxon>Fungi</taxon>
        <taxon>Dikarya</taxon>
        <taxon>Basidiomycota</taxon>
        <taxon>Pucciniomycotina</taxon>
        <taxon>Microbotryomycetes</taxon>
        <taxon>Sporidiobolales</taxon>
        <taxon>Sporidiobolaceae</taxon>
        <taxon>Rhodotorula</taxon>
    </lineage>
</organism>
<dbReference type="InterPro" id="IPR013507">
    <property type="entry name" value="DNA_mismatch_S5_2-like"/>
</dbReference>
<dbReference type="InterPro" id="IPR014721">
    <property type="entry name" value="Ribsml_uS5_D2-typ_fold_subgr"/>
</dbReference>
<dbReference type="InterPro" id="IPR042121">
    <property type="entry name" value="MutL_C_regsub"/>
</dbReference>
<feature type="compositionally biased region" description="Low complexity" evidence="1">
    <location>
        <begin position="493"/>
        <end position="511"/>
    </location>
</feature>
<dbReference type="InterPro" id="IPR020568">
    <property type="entry name" value="Ribosomal_Su5_D2-typ_SF"/>
</dbReference>
<evidence type="ECO:0000313" key="5">
    <source>
        <dbReference type="EMBL" id="GJN91648.1"/>
    </source>
</evidence>
<dbReference type="GO" id="GO:0016887">
    <property type="term" value="F:ATP hydrolysis activity"/>
    <property type="evidence" value="ECO:0007669"/>
    <property type="project" value="InterPro"/>
</dbReference>
<evidence type="ECO:0000256" key="1">
    <source>
        <dbReference type="SAM" id="MobiDB-lite"/>
    </source>
</evidence>
<dbReference type="PANTHER" id="PTHR10073">
    <property type="entry name" value="DNA MISMATCH REPAIR PROTEIN MLH, PMS, MUTL"/>
    <property type="match status" value="1"/>
</dbReference>
<sequence length="769" mass="82246">MFWTCLYATVLSSLRSTLSSIALLHPDVAFSLTDTTSSPSSLSSEPRALLSVGRSSTGLVGRWKQLWGCAGVEHVVEFDEVEPAAAGKDGARMRARGFFSLSAAHSKSGQHVFVNSRNLAPATSPLHKLLNTLFASSSFARHASSHLSFPASSPASSPARAAAAVSRGKSPKKVAERHPVFVVVLDVPGRVVDVSLEPEKRVVEFEDLSRVEAFVSLIARRFLTSQGFLSSLPPSAPAPSRPPASSPARHQPLKRPRSASPTVSANIESVRPPKRLASSVAAAARVAPTSSPLRTRSATLPPQQSPSAGPTAHPLGAGARDEYAEKVGGPQRWVDPATREVWDIDTRTGNSWRAGGRRGQQEGGQGECVGCEKGGRVDRRALRTSEGMEEGEDMPGWLQKSLEKWQNPIFPAPPVNSDIPTLPSLVPGDGASTHVAAVPLKKRSSRSTPSSSAPLTRSAHKAMSTFFSTASATTLLSEPAVPDLPRLSRLGTPAPSASPAPLAASPAPLGASQQTLSRASLQHSAEYLAQVDAKYLVVKLASTLVLVDQHAASERIRVESFLASLVGRVARGEPPDVRRLARDARIGVVVGRAEARAVRERWSAEFARWGLELEFDDRNEPSQAGGGGEEGEYHQLWLATVPALLHARLSTEPRTAQALVRSFVAQLEEHSPLPPPPQRSEAGDWVAALRGAPPVLKELLDSKACRGAIMFNDVLSPEQGQALVSQLAQTRFPFQCAHGRPSLVPVVNLANDDAARRARWDEVDWSRFD</sequence>
<dbReference type="AlphaFoldDB" id="A0AAV5GN80"/>
<feature type="domain" description="MutL C-terminal dimerisation" evidence="3">
    <location>
        <begin position="527"/>
        <end position="715"/>
    </location>
</feature>
<feature type="region of interest" description="Disordered" evidence="1">
    <location>
        <begin position="484"/>
        <end position="511"/>
    </location>
</feature>
<dbReference type="PANTHER" id="PTHR10073:SF47">
    <property type="entry name" value="DNA MISMATCH REPAIR PROTEIN MLH3"/>
    <property type="match status" value="1"/>
</dbReference>
<dbReference type="Pfam" id="PF08676">
    <property type="entry name" value="MutL_C"/>
    <property type="match status" value="1"/>
</dbReference>
<dbReference type="GO" id="GO:0032300">
    <property type="term" value="C:mismatch repair complex"/>
    <property type="evidence" value="ECO:0007669"/>
    <property type="project" value="InterPro"/>
</dbReference>
<protein>
    <recommendedName>
        <fullName evidence="7">MutL C-terminal dimerisation domain-containing protein</fullName>
    </recommendedName>
</protein>
<feature type="compositionally biased region" description="Gly residues" evidence="1">
    <location>
        <begin position="357"/>
        <end position="367"/>
    </location>
</feature>
<dbReference type="InterPro" id="IPR037198">
    <property type="entry name" value="MutL_C_sf"/>
</dbReference>
<dbReference type="Proteomes" id="UP001342314">
    <property type="component" value="Unassembled WGS sequence"/>
</dbReference>
<feature type="compositionally biased region" description="Low complexity" evidence="1">
    <location>
        <begin position="150"/>
        <end position="166"/>
    </location>
</feature>
<feature type="chain" id="PRO_5043596218" description="MutL C-terminal dimerisation domain-containing protein" evidence="2">
    <location>
        <begin position="20"/>
        <end position="769"/>
    </location>
</feature>
<reference evidence="5 6" key="1">
    <citation type="submission" date="2021-12" db="EMBL/GenBank/DDBJ databases">
        <title>High titer production of polyol ester of fatty acids by Rhodotorula paludigena BS15 towards product separation-free biomass refinery.</title>
        <authorList>
            <person name="Mano J."/>
            <person name="Ono H."/>
            <person name="Tanaka T."/>
            <person name="Naito K."/>
            <person name="Sushida H."/>
            <person name="Ike M."/>
            <person name="Tokuyasu K."/>
            <person name="Kitaoka M."/>
        </authorList>
    </citation>
    <scope>NUCLEOTIDE SEQUENCE [LARGE SCALE GENOMIC DNA]</scope>
    <source>
        <strain evidence="5 6">BS15</strain>
    </source>
</reference>
<gene>
    <name evidence="5" type="ORF">Rhopal_004671-T1</name>
</gene>
<dbReference type="EMBL" id="BQKY01000009">
    <property type="protein sequence ID" value="GJN91648.1"/>
    <property type="molecule type" value="Genomic_DNA"/>
</dbReference>
<dbReference type="Gene3D" id="3.30.1540.20">
    <property type="entry name" value="MutL, C-terminal domain, dimerisation subdomain"/>
    <property type="match status" value="1"/>
</dbReference>
<dbReference type="InterPro" id="IPR014790">
    <property type="entry name" value="MutL_C"/>
</dbReference>
<feature type="signal peptide" evidence="2">
    <location>
        <begin position="1"/>
        <end position="19"/>
    </location>
</feature>
<evidence type="ECO:0000313" key="6">
    <source>
        <dbReference type="Proteomes" id="UP001342314"/>
    </source>
</evidence>
<feature type="domain" description="DNA mismatch repair protein S5" evidence="4">
    <location>
        <begin position="63"/>
        <end position="224"/>
    </location>
</feature>
<evidence type="ECO:0008006" key="7">
    <source>
        <dbReference type="Google" id="ProtNLM"/>
    </source>
</evidence>
<dbReference type="GO" id="GO:0030983">
    <property type="term" value="F:mismatched DNA binding"/>
    <property type="evidence" value="ECO:0007669"/>
    <property type="project" value="InterPro"/>
</dbReference>
<dbReference type="Gene3D" id="3.30.1370.100">
    <property type="entry name" value="MutL, C-terminal domain, regulatory subdomain"/>
    <property type="match status" value="1"/>
</dbReference>
<feature type="compositionally biased region" description="Low complexity" evidence="1">
    <location>
        <begin position="277"/>
        <end position="292"/>
    </location>
</feature>
<dbReference type="SMART" id="SM01340">
    <property type="entry name" value="DNA_mis_repair"/>
    <property type="match status" value="1"/>
</dbReference>
<dbReference type="SMART" id="SM00853">
    <property type="entry name" value="MutL_C"/>
    <property type="match status" value="1"/>
</dbReference>
<dbReference type="SUPFAM" id="SSF118116">
    <property type="entry name" value="DNA mismatch repair protein MutL"/>
    <property type="match status" value="1"/>
</dbReference>
<dbReference type="SUPFAM" id="SSF54211">
    <property type="entry name" value="Ribosomal protein S5 domain 2-like"/>
    <property type="match status" value="1"/>
</dbReference>
<feature type="compositionally biased region" description="Polar residues" evidence="1">
    <location>
        <begin position="293"/>
        <end position="308"/>
    </location>
</feature>
<feature type="region of interest" description="Disordered" evidence="1">
    <location>
        <begin position="232"/>
        <end position="317"/>
    </location>
</feature>
<feature type="region of interest" description="Disordered" evidence="1">
    <location>
        <begin position="348"/>
        <end position="371"/>
    </location>
</feature>
<evidence type="ECO:0000259" key="4">
    <source>
        <dbReference type="SMART" id="SM01340"/>
    </source>
</evidence>
<keyword evidence="6" id="KW-1185">Reference proteome</keyword>
<evidence type="ECO:0000256" key="2">
    <source>
        <dbReference type="SAM" id="SignalP"/>
    </source>
</evidence>
<proteinExistence type="predicted"/>
<dbReference type="InterPro" id="IPR038973">
    <property type="entry name" value="MutL/Mlh/Pms-like"/>
</dbReference>
<accession>A0AAV5GN80</accession>
<feature type="region of interest" description="Disordered" evidence="1">
    <location>
        <begin position="150"/>
        <end position="170"/>
    </location>
</feature>
<dbReference type="InterPro" id="IPR042120">
    <property type="entry name" value="MutL_C_dimsub"/>
</dbReference>
<comment type="caution">
    <text evidence="5">The sequence shown here is derived from an EMBL/GenBank/DDBJ whole genome shotgun (WGS) entry which is preliminary data.</text>
</comment>
<dbReference type="GO" id="GO:0140664">
    <property type="term" value="F:ATP-dependent DNA damage sensor activity"/>
    <property type="evidence" value="ECO:0007669"/>
    <property type="project" value="InterPro"/>
</dbReference>
<keyword evidence="2" id="KW-0732">Signal</keyword>
<dbReference type="Gene3D" id="3.30.230.10">
    <property type="match status" value="1"/>
</dbReference>
<dbReference type="GO" id="GO:0005524">
    <property type="term" value="F:ATP binding"/>
    <property type="evidence" value="ECO:0007669"/>
    <property type="project" value="InterPro"/>
</dbReference>